<dbReference type="GO" id="GO:0016020">
    <property type="term" value="C:membrane"/>
    <property type="evidence" value="ECO:0007669"/>
    <property type="project" value="UniProtKB-SubCell"/>
</dbReference>
<keyword evidence="4" id="KW-1133">Transmembrane helix</keyword>
<accession>A0AA88RS22</accession>
<evidence type="ECO:0000256" key="5">
    <source>
        <dbReference type="ARBA" id="ARBA00023136"/>
    </source>
</evidence>
<dbReference type="Pfam" id="PF00560">
    <property type="entry name" value="LRR_1"/>
    <property type="match status" value="2"/>
</dbReference>
<keyword evidence="6" id="KW-0325">Glycoprotein</keyword>
<dbReference type="Proteomes" id="UP001187471">
    <property type="component" value="Unassembled WGS sequence"/>
</dbReference>
<evidence type="ECO:0000256" key="2">
    <source>
        <dbReference type="ARBA" id="ARBA00022692"/>
    </source>
</evidence>
<evidence type="ECO:0000256" key="1">
    <source>
        <dbReference type="ARBA" id="ARBA00004479"/>
    </source>
</evidence>
<dbReference type="InterPro" id="IPR032675">
    <property type="entry name" value="LRR_dom_sf"/>
</dbReference>
<dbReference type="SUPFAM" id="SSF52047">
    <property type="entry name" value="RNI-like"/>
    <property type="match status" value="1"/>
</dbReference>
<comment type="caution">
    <text evidence="7">The sequence shown here is derived from an EMBL/GenBank/DDBJ whole genome shotgun (WGS) entry which is preliminary data.</text>
</comment>
<sequence length="276" mass="30661">MSLSVVEGNVRRSRPVALVVGDDLDSVVLPHAEARVGVVCHSFNGHVVELHLQNQYGDCNSFDDSYAHRACEKNMLDGKINPSLLNLEQLSYLDLSHNDFGWIQIPSFISSLRTLRYLNLSGARFGGLIPPGLGNLSDLRTLDLGGSSNIIRAENVRWLSDLFFLQHLDLSSANLSQASDWLQVTNMLPSLVDLRLSDCNLDLSVSLPNMVNFTRLAALDISYNRPFRSPLLINWLSSGLRFLNLGGCGISGMLMYLFHSSESVRNLDLNREDKVT</sequence>
<evidence type="ECO:0000256" key="3">
    <source>
        <dbReference type="ARBA" id="ARBA00022729"/>
    </source>
</evidence>
<keyword evidence="8" id="KW-1185">Reference proteome</keyword>
<evidence type="ECO:0000256" key="6">
    <source>
        <dbReference type="ARBA" id="ARBA00023180"/>
    </source>
</evidence>
<evidence type="ECO:0000256" key="4">
    <source>
        <dbReference type="ARBA" id="ARBA00022989"/>
    </source>
</evidence>
<dbReference type="InterPro" id="IPR001611">
    <property type="entry name" value="Leu-rich_rpt"/>
</dbReference>
<dbReference type="AlphaFoldDB" id="A0AA88RS22"/>
<gene>
    <name evidence="7" type="ORF">RJ640_002296</name>
</gene>
<dbReference type="PANTHER" id="PTHR48063">
    <property type="entry name" value="LRR RECEPTOR-LIKE KINASE"/>
    <property type="match status" value="1"/>
</dbReference>
<comment type="subcellular location">
    <subcellularLocation>
        <location evidence="1">Membrane</location>
        <topology evidence="1">Single-pass type I membrane protein</topology>
    </subcellularLocation>
</comment>
<evidence type="ECO:0000313" key="8">
    <source>
        <dbReference type="Proteomes" id="UP001187471"/>
    </source>
</evidence>
<keyword evidence="3" id="KW-0732">Signal</keyword>
<keyword evidence="2" id="KW-0812">Transmembrane</keyword>
<reference evidence="7" key="1">
    <citation type="submission" date="2022-12" db="EMBL/GenBank/DDBJ databases">
        <title>Draft genome assemblies for two species of Escallonia (Escalloniales).</title>
        <authorList>
            <person name="Chanderbali A."/>
            <person name="Dervinis C."/>
            <person name="Anghel I."/>
            <person name="Soltis D."/>
            <person name="Soltis P."/>
            <person name="Zapata F."/>
        </authorList>
    </citation>
    <scope>NUCLEOTIDE SEQUENCE</scope>
    <source>
        <strain evidence="7">UCBG92.1500</strain>
        <tissue evidence="7">Leaf</tissue>
    </source>
</reference>
<dbReference type="PANTHER" id="PTHR48063:SF98">
    <property type="entry name" value="LRR RECEPTOR-LIKE SERINE_THREONINE-PROTEIN KINASE FLS2"/>
    <property type="match status" value="1"/>
</dbReference>
<keyword evidence="5" id="KW-0472">Membrane</keyword>
<name>A0AA88RS22_9ASTE</name>
<dbReference type="EMBL" id="JAVXUO010000557">
    <property type="protein sequence ID" value="KAK2991182.1"/>
    <property type="molecule type" value="Genomic_DNA"/>
</dbReference>
<organism evidence="7 8">
    <name type="scientific">Escallonia rubra</name>
    <dbReference type="NCBI Taxonomy" id="112253"/>
    <lineage>
        <taxon>Eukaryota</taxon>
        <taxon>Viridiplantae</taxon>
        <taxon>Streptophyta</taxon>
        <taxon>Embryophyta</taxon>
        <taxon>Tracheophyta</taxon>
        <taxon>Spermatophyta</taxon>
        <taxon>Magnoliopsida</taxon>
        <taxon>eudicotyledons</taxon>
        <taxon>Gunneridae</taxon>
        <taxon>Pentapetalae</taxon>
        <taxon>asterids</taxon>
        <taxon>campanulids</taxon>
        <taxon>Escalloniales</taxon>
        <taxon>Escalloniaceae</taxon>
        <taxon>Escallonia</taxon>
    </lineage>
</organism>
<dbReference type="InterPro" id="IPR046956">
    <property type="entry name" value="RLP23-like"/>
</dbReference>
<dbReference type="Gene3D" id="3.80.10.10">
    <property type="entry name" value="Ribonuclease Inhibitor"/>
    <property type="match status" value="1"/>
</dbReference>
<evidence type="ECO:0000313" key="7">
    <source>
        <dbReference type="EMBL" id="KAK2991182.1"/>
    </source>
</evidence>
<proteinExistence type="predicted"/>
<protein>
    <submittedName>
        <fullName evidence="7">Uncharacterized protein</fullName>
    </submittedName>
</protein>